<dbReference type="PROSITE" id="PS51747">
    <property type="entry name" value="CYT_DCMP_DEAMINASES_2"/>
    <property type="match status" value="1"/>
</dbReference>
<dbReference type="Pfam" id="PF00383">
    <property type="entry name" value="dCMP_cyt_deam_1"/>
    <property type="match status" value="1"/>
</dbReference>
<dbReference type="InterPro" id="IPR035105">
    <property type="entry name" value="Deoxycytidylate_deaminase_dom"/>
</dbReference>
<dbReference type="SUPFAM" id="SSF53927">
    <property type="entry name" value="Cytidine deaminase-like"/>
    <property type="match status" value="1"/>
</dbReference>
<dbReference type="GO" id="GO:0008270">
    <property type="term" value="F:zinc ion binding"/>
    <property type="evidence" value="ECO:0007669"/>
    <property type="project" value="InterPro"/>
</dbReference>
<accession>A0A7X1B114</accession>
<dbReference type="InterPro" id="IPR016193">
    <property type="entry name" value="Cytidine_deaminase-like"/>
</dbReference>
<feature type="binding site" evidence="7">
    <location>
        <position position="124"/>
    </location>
    <ligand>
        <name>Zn(2+)</name>
        <dbReference type="ChEBI" id="CHEBI:29105"/>
        <note>catalytic</note>
    </ligand>
</feature>
<evidence type="ECO:0000256" key="5">
    <source>
        <dbReference type="ARBA" id="ARBA00022833"/>
    </source>
</evidence>
<dbReference type="GO" id="GO:0006220">
    <property type="term" value="P:pyrimidine nucleotide metabolic process"/>
    <property type="evidence" value="ECO:0007669"/>
    <property type="project" value="InterPro"/>
</dbReference>
<organism evidence="9 10">
    <name type="scientific">Puniceicoccus vermicola</name>
    <dbReference type="NCBI Taxonomy" id="388746"/>
    <lineage>
        <taxon>Bacteria</taxon>
        <taxon>Pseudomonadati</taxon>
        <taxon>Verrucomicrobiota</taxon>
        <taxon>Opitutia</taxon>
        <taxon>Puniceicoccales</taxon>
        <taxon>Puniceicoccaceae</taxon>
        <taxon>Puniceicoccus</taxon>
    </lineage>
</organism>
<dbReference type="InterPro" id="IPR016192">
    <property type="entry name" value="APOBEC/CMP_deaminase_Zn-bd"/>
</dbReference>
<dbReference type="InterPro" id="IPR015517">
    <property type="entry name" value="dCMP_deaminase-rel"/>
</dbReference>
<evidence type="ECO:0000256" key="2">
    <source>
        <dbReference type="ARBA" id="ARBA00006576"/>
    </source>
</evidence>
<comment type="similarity">
    <text evidence="2">Belongs to the cytidine and deoxycytidylate deaminase family.</text>
</comment>
<dbReference type="EMBL" id="JACHVA010000127">
    <property type="protein sequence ID" value="MBC2603489.1"/>
    <property type="molecule type" value="Genomic_DNA"/>
</dbReference>
<dbReference type="Proteomes" id="UP000525652">
    <property type="component" value="Unassembled WGS sequence"/>
</dbReference>
<dbReference type="GO" id="GO:0004132">
    <property type="term" value="F:dCMP deaminase activity"/>
    <property type="evidence" value="ECO:0007669"/>
    <property type="project" value="InterPro"/>
</dbReference>
<feature type="binding site" evidence="7">
    <location>
        <position position="127"/>
    </location>
    <ligand>
        <name>Zn(2+)</name>
        <dbReference type="ChEBI" id="CHEBI:29105"/>
        <note>catalytic</note>
    </ligand>
</feature>
<comment type="cofactor">
    <cofactor evidence="1 7">
        <name>Zn(2+)</name>
        <dbReference type="ChEBI" id="CHEBI:29105"/>
    </cofactor>
</comment>
<evidence type="ECO:0000256" key="7">
    <source>
        <dbReference type="PIRSR" id="PIRSR006019-2"/>
    </source>
</evidence>
<evidence type="ECO:0000259" key="8">
    <source>
        <dbReference type="PROSITE" id="PS51747"/>
    </source>
</evidence>
<keyword evidence="3 7" id="KW-0479">Metal-binding</keyword>
<name>A0A7X1B114_9BACT</name>
<dbReference type="InterPro" id="IPR016473">
    <property type="entry name" value="dCMP_deaminase"/>
</dbReference>
<evidence type="ECO:0000313" key="10">
    <source>
        <dbReference type="Proteomes" id="UP000525652"/>
    </source>
</evidence>
<feature type="domain" description="CMP/dCMP-type deaminase" evidence="8">
    <location>
        <begin position="31"/>
        <end position="162"/>
    </location>
</feature>
<dbReference type="PANTHER" id="PTHR11086">
    <property type="entry name" value="DEOXYCYTIDYLATE DEAMINASE-RELATED"/>
    <property type="match status" value="1"/>
</dbReference>
<dbReference type="InterPro" id="IPR002125">
    <property type="entry name" value="CMP_dCMP_dom"/>
</dbReference>
<gene>
    <name evidence="9" type="ORF">H5P30_17035</name>
</gene>
<feature type="binding site" evidence="7">
    <location>
        <position position="96"/>
    </location>
    <ligand>
        <name>Zn(2+)</name>
        <dbReference type="ChEBI" id="CHEBI:29105"/>
        <note>catalytic</note>
    </ligand>
</feature>
<keyword evidence="5 7" id="KW-0862">Zinc</keyword>
<evidence type="ECO:0000256" key="3">
    <source>
        <dbReference type="ARBA" id="ARBA00022723"/>
    </source>
</evidence>
<dbReference type="PANTHER" id="PTHR11086:SF18">
    <property type="entry name" value="DEOXYCYTIDYLATE DEAMINASE"/>
    <property type="match status" value="1"/>
</dbReference>
<dbReference type="PIRSF" id="PIRSF006019">
    <property type="entry name" value="dCMP_deaminase"/>
    <property type="match status" value="1"/>
</dbReference>
<dbReference type="CDD" id="cd01286">
    <property type="entry name" value="deoxycytidylate_deaminase"/>
    <property type="match status" value="1"/>
</dbReference>
<evidence type="ECO:0000256" key="4">
    <source>
        <dbReference type="ARBA" id="ARBA00022801"/>
    </source>
</evidence>
<evidence type="ECO:0000256" key="1">
    <source>
        <dbReference type="ARBA" id="ARBA00001947"/>
    </source>
</evidence>
<protein>
    <submittedName>
        <fullName evidence="9">dCMP deaminase family protein</fullName>
    </submittedName>
</protein>
<evidence type="ECO:0000256" key="6">
    <source>
        <dbReference type="PIRSR" id="PIRSR006019-1"/>
    </source>
</evidence>
<proteinExistence type="inferred from homology"/>
<keyword evidence="10" id="KW-1185">Reference proteome</keyword>
<sequence length="172" mass="18495">MTQEPSSSPSLSSDFLSGVAGVVENHGERPSWDEYFMATAFLIASRSACGRLHVGSVLVSAGEHPNRIIAAGYNGFLPGSPHLSRVREGHEQGTVHAEQNAIADAARRGISVEGATAYITHFPCIQCAKILAAAGIRMIKYYHNYRNDPMVVEILEESGIVLESLLTDGKLT</sequence>
<dbReference type="RefSeq" id="WP_185694117.1">
    <property type="nucleotide sequence ID" value="NZ_JACHVA010000127.1"/>
</dbReference>
<reference evidence="9 10" key="1">
    <citation type="submission" date="2020-07" db="EMBL/GenBank/DDBJ databases">
        <authorList>
            <person name="Feng X."/>
        </authorList>
    </citation>
    <scope>NUCLEOTIDE SEQUENCE [LARGE SCALE GENOMIC DNA]</scope>
    <source>
        <strain evidence="9 10">JCM14086</strain>
    </source>
</reference>
<dbReference type="AlphaFoldDB" id="A0A7X1B114"/>
<feature type="active site" description="Proton donor" evidence="6">
    <location>
        <position position="98"/>
    </location>
</feature>
<evidence type="ECO:0000313" key="9">
    <source>
        <dbReference type="EMBL" id="MBC2603489.1"/>
    </source>
</evidence>
<dbReference type="Gene3D" id="3.40.140.10">
    <property type="entry name" value="Cytidine Deaminase, domain 2"/>
    <property type="match status" value="1"/>
</dbReference>
<keyword evidence="4" id="KW-0378">Hydrolase</keyword>
<comment type="caution">
    <text evidence="9">The sequence shown here is derived from an EMBL/GenBank/DDBJ whole genome shotgun (WGS) entry which is preliminary data.</text>
</comment>
<dbReference type="PROSITE" id="PS00903">
    <property type="entry name" value="CYT_DCMP_DEAMINASES_1"/>
    <property type="match status" value="1"/>
</dbReference>
<dbReference type="GO" id="GO:0005737">
    <property type="term" value="C:cytoplasm"/>
    <property type="evidence" value="ECO:0007669"/>
    <property type="project" value="TreeGrafter"/>
</dbReference>